<dbReference type="EMBL" id="JAQQXR010000001">
    <property type="protein sequence ID" value="MDC8756896.1"/>
    <property type="molecule type" value="Genomic_DNA"/>
</dbReference>
<name>A0ABT5JXX5_9BURK</name>
<dbReference type="Proteomes" id="UP001221208">
    <property type="component" value="Unassembled WGS sequence"/>
</dbReference>
<sequence length="595" mass="65407">MGADDNSLLRYSESCTSVAAEYIERSTRFNVKDVRVLDARSAMRQVLITIRHELEVTSAIQEHHGLHQPDHGDLGSDSWARYQEQVAAQAESEFTRAETMDSLVNAVTSQAYAVISGKTCIRTHPSRLFHTYACGECNGAGNVACRDCSGSGEVPCSDCDASGNVNCPNCHGSKTVTQVRRVFSAEGRESIVKIDCECTSCVFGQVKCYSCGGSGCERCATCRGSGHLSCAACSSHGCLTRITTTHTYTNPSFSGRYLQGTPDYVHSALSKVGFAHLENYASIALQNTHVTRDTASVEFLYECSMPFCELSIDVMGLKSNWILFGAAPQIFDAGGALEALLKSDFEHLSTVAGSRSRWRPWFHRPATHAVAPFMESELNQQLIEASSAGVAAKEIAECVNWSVSESYIQESLLNLKRTVRVAANWSRLKWLLALTLLSLPFAIAAVAYLKHEKRLEFLPGAQLPIYPPHSSGFMLEMALMTVPFTALGWFLARWISTRWLKKAGDKRIVVWAEQNGLLMGKWTAITIIVMAAGTAGAFFNRWPLWIDPAGKAYGQFALFQPPQIIHTVQPTMKVVEKKRGLNKKAAQQKADNTTR</sequence>
<evidence type="ECO:0000313" key="3">
    <source>
        <dbReference type="Proteomes" id="UP001221208"/>
    </source>
</evidence>
<dbReference type="CDD" id="cd10719">
    <property type="entry name" value="DnaJ_zf"/>
    <property type="match status" value="1"/>
</dbReference>
<evidence type="ECO:0000313" key="2">
    <source>
        <dbReference type="EMBL" id="MDC8756896.1"/>
    </source>
</evidence>
<keyword evidence="3" id="KW-1185">Reference proteome</keyword>
<keyword evidence="1" id="KW-0472">Membrane</keyword>
<dbReference type="InterPro" id="IPR001305">
    <property type="entry name" value="HSP_DnaJ_Cys-rich_dom"/>
</dbReference>
<comment type="caution">
    <text evidence="2">The sequence shown here is derived from an EMBL/GenBank/DDBJ whole genome shotgun (WGS) entry which is preliminary data.</text>
</comment>
<proteinExistence type="predicted"/>
<dbReference type="RefSeq" id="WP_273669555.1">
    <property type="nucleotide sequence ID" value="NZ_JAQQXR010000001.1"/>
</dbReference>
<organism evidence="2 3">
    <name type="scientific">Janthinobacterium fluminis</name>
    <dbReference type="NCBI Taxonomy" id="2987524"/>
    <lineage>
        <taxon>Bacteria</taxon>
        <taxon>Pseudomonadati</taxon>
        <taxon>Pseudomonadota</taxon>
        <taxon>Betaproteobacteria</taxon>
        <taxon>Burkholderiales</taxon>
        <taxon>Oxalobacteraceae</taxon>
        <taxon>Janthinobacterium</taxon>
    </lineage>
</organism>
<feature type="transmembrane region" description="Helical" evidence="1">
    <location>
        <begin position="430"/>
        <end position="449"/>
    </location>
</feature>
<reference evidence="2 3" key="1">
    <citation type="submission" date="2022-10" db="EMBL/GenBank/DDBJ databases">
        <title>Janthinobacterium sp. hw3 Genome sequencing.</title>
        <authorList>
            <person name="Park S."/>
        </authorList>
    </citation>
    <scope>NUCLEOTIDE SEQUENCE [LARGE SCALE GENOMIC DNA]</scope>
    <source>
        <strain evidence="3">hw3</strain>
    </source>
</reference>
<protein>
    <submittedName>
        <fullName evidence="2">Uncharacterized protein</fullName>
    </submittedName>
</protein>
<feature type="transmembrane region" description="Helical" evidence="1">
    <location>
        <begin position="473"/>
        <end position="495"/>
    </location>
</feature>
<keyword evidence="1" id="KW-1133">Transmembrane helix</keyword>
<accession>A0ABT5JXX5</accession>
<feature type="transmembrane region" description="Helical" evidence="1">
    <location>
        <begin position="516"/>
        <end position="539"/>
    </location>
</feature>
<evidence type="ECO:0000256" key="1">
    <source>
        <dbReference type="SAM" id="Phobius"/>
    </source>
</evidence>
<gene>
    <name evidence="2" type="ORF">OIK44_04750</name>
</gene>
<keyword evidence="1" id="KW-0812">Transmembrane</keyword>